<dbReference type="OrthoDB" id="2327174at2"/>
<accession>A0A5P0ZGX0</accession>
<dbReference type="InterPro" id="IPR012340">
    <property type="entry name" value="NA-bd_OB-fold"/>
</dbReference>
<gene>
    <name evidence="5" type="ORF">FHL02_04455</name>
    <name evidence="4" type="ORF">FHL03_01025</name>
</gene>
<dbReference type="GO" id="GO:0003676">
    <property type="term" value="F:nucleic acid binding"/>
    <property type="evidence" value="ECO:0007669"/>
    <property type="project" value="InterPro"/>
</dbReference>
<dbReference type="Proteomes" id="UP000380386">
    <property type="component" value="Unassembled WGS sequence"/>
</dbReference>
<evidence type="ECO:0000256" key="1">
    <source>
        <dbReference type="ARBA" id="ARBA00004496"/>
    </source>
</evidence>
<dbReference type="SMART" id="SM00357">
    <property type="entry name" value="CSP"/>
    <property type="match status" value="1"/>
</dbReference>
<dbReference type="PIRSF" id="PIRSF002599">
    <property type="entry name" value="Cold_shock_A"/>
    <property type="match status" value="1"/>
</dbReference>
<evidence type="ECO:0000313" key="6">
    <source>
        <dbReference type="Proteomes" id="UP000380386"/>
    </source>
</evidence>
<dbReference type="InterPro" id="IPR002059">
    <property type="entry name" value="CSP_DNA-bd"/>
</dbReference>
<keyword evidence="7" id="KW-1185">Reference proteome</keyword>
<dbReference type="Pfam" id="PF00313">
    <property type="entry name" value="CSD"/>
    <property type="match status" value="1"/>
</dbReference>
<organism evidence="5 6">
    <name type="scientific">Companilactobacillus mishanensis</name>
    <dbReference type="NCBI Taxonomy" id="2486008"/>
    <lineage>
        <taxon>Bacteria</taxon>
        <taxon>Bacillati</taxon>
        <taxon>Bacillota</taxon>
        <taxon>Bacilli</taxon>
        <taxon>Lactobacillales</taxon>
        <taxon>Lactobacillaceae</taxon>
        <taxon>Companilactobacillus</taxon>
    </lineage>
</organism>
<dbReference type="InterPro" id="IPR012156">
    <property type="entry name" value="Cold_shock_CspA"/>
</dbReference>
<dbReference type="SUPFAM" id="SSF50249">
    <property type="entry name" value="Nucleic acid-binding proteins"/>
    <property type="match status" value="1"/>
</dbReference>
<sequence>MFEGKIVRYNKNKGFGFINDGENDIFFFADSILNREDFYIQEGLTTTFEVAPGYKGPQAVNITITASDEEESTN</sequence>
<dbReference type="InterPro" id="IPR011129">
    <property type="entry name" value="CSD"/>
</dbReference>
<protein>
    <submittedName>
        <fullName evidence="5">Cold shock domain-containing protein</fullName>
    </submittedName>
</protein>
<dbReference type="AlphaFoldDB" id="A0A5P0ZGX0"/>
<dbReference type="EMBL" id="VDFM01000003">
    <property type="protein sequence ID" value="MQS52269.1"/>
    <property type="molecule type" value="Genomic_DNA"/>
</dbReference>
<dbReference type="Proteomes" id="UP000436655">
    <property type="component" value="Unassembled WGS sequence"/>
</dbReference>
<dbReference type="PROSITE" id="PS51857">
    <property type="entry name" value="CSD_2"/>
    <property type="match status" value="1"/>
</dbReference>
<evidence type="ECO:0000313" key="4">
    <source>
        <dbReference type="EMBL" id="MQS44060.1"/>
    </source>
</evidence>
<evidence type="ECO:0000259" key="3">
    <source>
        <dbReference type="PROSITE" id="PS51857"/>
    </source>
</evidence>
<feature type="domain" description="CSD" evidence="3">
    <location>
        <begin position="1"/>
        <end position="64"/>
    </location>
</feature>
<dbReference type="CDD" id="cd04458">
    <property type="entry name" value="CSP_CDS"/>
    <property type="match status" value="1"/>
</dbReference>
<reference evidence="6 7" key="1">
    <citation type="journal article" date="2019" name="Syst. Appl. Microbiol.">
        <title>Polyphasic characterization of two novel Lactobacillus spp. isolated from blown salami packages: Description of Lactobacillus halodurans sp. nov. and Lactobacillus salsicarnum sp. nov.</title>
        <authorList>
            <person name="Schuster J.A."/>
            <person name="Klingl A."/>
            <person name="Vogel R.F."/>
            <person name="Ehrmann M.A."/>
        </authorList>
    </citation>
    <scope>NUCLEOTIDE SEQUENCE [LARGE SCALE GENOMIC DNA]</scope>
    <source>
        <strain evidence="4 7">TMW 1.2098</strain>
        <strain evidence="5 6">TMW 1.2118</strain>
    </source>
</reference>
<dbReference type="RefSeq" id="WP_125702556.1">
    <property type="nucleotide sequence ID" value="NZ_JBHTOO010000003.1"/>
</dbReference>
<evidence type="ECO:0000313" key="7">
    <source>
        <dbReference type="Proteomes" id="UP000436655"/>
    </source>
</evidence>
<comment type="subcellular location">
    <subcellularLocation>
        <location evidence="1">Cytoplasm</location>
    </subcellularLocation>
</comment>
<evidence type="ECO:0000256" key="2">
    <source>
        <dbReference type="ARBA" id="ARBA00022490"/>
    </source>
</evidence>
<keyword evidence="2" id="KW-0963">Cytoplasm</keyword>
<evidence type="ECO:0000313" key="5">
    <source>
        <dbReference type="EMBL" id="MQS52269.1"/>
    </source>
</evidence>
<dbReference type="Gene3D" id="2.40.50.140">
    <property type="entry name" value="Nucleic acid-binding proteins"/>
    <property type="match status" value="1"/>
</dbReference>
<comment type="caution">
    <text evidence="5">The sequence shown here is derived from an EMBL/GenBank/DDBJ whole genome shotgun (WGS) entry which is preliminary data.</text>
</comment>
<name>A0A5P0ZGX0_9LACO</name>
<reference evidence="4" key="2">
    <citation type="submission" date="2019-05" db="EMBL/GenBank/DDBJ databases">
        <authorList>
            <person name="Schuster J.A."/>
            <person name="Ehrmann M.A."/>
        </authorList>
    </citation>
    <scope>NUCLEOTIDE SEQUENCE</scope>
    <source>
        <strain evidence="4">TMW 1.2098</strain>
    </source>
</reference>
<dbReference type="GO" id="GO:0005737">
    <property type="term" value="C:cytoplasm"/>
    <property type="evidence" value="ECO:0007669"/>
    <property type="project" value="UniProtKB-SubCell"/>
</dbReference>
<dbReference type="EMBL" id="VDFN01000001">
    <property type="protein sequence ID" value="MQS44060.1"/>
    <property type="molecule type" value="Genomic_DNA"/>
</dbReference>
<proteinExistence type="predicted"/>